<sequence>MSTNFLNGGHIPACLLPFNDDLSIDEVSLRAHLSDVASVDGVVAITVNGHASEVASCSFEEQQRVLQIAVDEIGIQTPVVNGLYTESGLQAMKIAKMSRESGAQAMLVFPPGVISIGQRPEMLLDFFKRIEDSSDGLPIILYQFPVKSNLAYPLSTLMELVEKVPSIRAVKDNCGDPQLHERQIRLLHSQKNPVTIFTTQSAWLMASLAIGADGLLSGMGSVAADMQVKMYNAIKANDLKQAKEIQEFMFPLTEVFYNDPWTDMHNRLFAFKGVEKI</sequence>
<dbReference type="InterPro" id="IPR013785">
    <property type="entry name" value="Aldolase_TIM"/>
</dbReference>
<dbReference type="Proteomes" id="UP000489190">
    <property type="component" value="Unassembled WGS sequence"/>
</dbReference>
<keyword evidence="1 2" id="KW-0456">Lyase</keyword>
<gene>
    <name evidence="4" type="ORF">GHO39_27380</name>
</gene>
<dbReference type="Gene3D" id="3.20.20.70">
    <property type="entry name" value="Aldolase class I"/>
    <property type="match status" value="1"/>
</dbReference>
<dbReference type="EMBL" id="WIWI01000159">
    <property type="protein sequence ID" value="MQT92806.1"/>
    <property type="molecule type" value="Genomic_DNA"/>
</dbReference>
<dbReference type="PANTHER" id="PTHR12128:SF38">
    <property type="entry name" value="DIHYDRODIPICOLINATE SYNTHETASE FAMILY PROTEIN (AFU_ORTHOLOGUE AFUA_6G00110)"/>
    <property type="match status" value="1"/>
</dbReference>
<dbReference type="SUPFAM" id="SSF51569">
    <property type="entry name" value="Aldolase"/>
    <property type="match status" value="1"/>
</dbReference>
<organism evidence="4 5">
    <name type="scientific">Pseudomonas helleri</name>
    <dbReference type="NCBI Taxonomy" id="1608996"/>
    <lineage>
        <taxon>Bacteria</taxon>
        <taxon>Pseudomonadati</taxon>
        <taxon>Pseudomonadota</taxon>
        <taxon>Gammaproteobacteria</taxon>
        <taxon>Pseudomonadales</taxon>
        <taxon>Pseudomonadaceae</taxon>
        <taxon>Pseudomonas</taxon>
    </lineage>
</organism>
<dbReference type="CDD" id="cd00408">
    <property type="entry name" value="DHDPS-like"/>
    <property type="match status" value="1"/>
</dbReference>
<comment type="caution">
    <text evidence="4">The sequence shown here is derived from an EMBL/GenBank/DDBJ whole genome shotgun (WGS) entry which is preliminary data.</text>
</comment>
<proteinExistence type="inferred from homology"/>
<dbReference type="SMART" id="SM01130">
    <property type="entry name" value="DHDPS"/>
    <property type="match status" value="1"/>
</dbReference>
<dbReference type="AlphaFoldDB" id="A0A7X1XMG7"/>
<dbReference type="PIRSF" id="PIRSF001365">
    <property type="entry name" value="DHDPS"/>
    <property type="match status" value="1"/>
</dbReference>
<evidence type="ECO:0000256" key="2">
    <source>
        <dbReference type="PIRNR" id="PIRNR001365"/>
    </source>
</evidence>
<evidence type="ECO:0000256" key="3">
    <source>
        <dbReference type="PIRSR" id="PIRSR001365-1"/>
    </source>
</evidence>
<dbReference type="Pfam" id="PF00701">
    <property type="entry name" value="DHDPS"/>
    <property type="match status" value="1"/>
</dbReference>
<evidence type="ECO:0000256" key="1">
    <source>
        <dbReference type="ARBA" id="ARBA00023239"/>
    </source>
</evidence>
<feature type="active site" description="Schiff-base intermediate with substrate" evidence="3">
    <location>
        <position position="171"/>
    </location>
</feature>
<accession>A0A7X1XMG7</accession>
<dbReference type="InterPro" id="IPR002220">
    <property type="entry name" value="DapA-like"/>
</dbReference>
<dbReference type="GO" id="GO:0008840">
    <property type="term" value="F:4-hydroxy-tetrahydrodipicolinate synthase activity"/>
    <property type="evidence" value="ECO:0007669"/>
    <property type="project" value="TreeGrafter"/>
</dbReference>
<dbReference type="PANTHER" id="PTHR12128">
    <property type="entry name" value="DIHYDRODIPICOLINATE SYNTHASE"/>
    <property type="match status" value="1"/>
</dbReference>
<comment type="similarity">
    <text evidence="2">Belongs to the DapA family.</text>
</comment>
<protein>
    <submittedName>
        <fullName evidence="4">Dihydrodipicolinate synthase family protein</fullName>
    </submittedName>
</protein>
<evidence type="ECO:0000313" key="5">
    <source>
        <dbReference type="Proteomes" id="UP000489190"/>
    </source>
</evidence>
<dbReference type="RefSeq" id="WP_153330993.1">
    <property type="nucleotide sequence ID" value="NZ_WIWI01000159.1"/>
</dbReference>
<name>A0A7X1XMG7_9PSED</name>
<feature type="active site" description="Proton donor/acceptor" evidence="3">
    <location>
        <position position="142"/>
    </location>
</feature>
<reference evidence="4 5" key="1">
    <citation type="submission" date="2019-10" db="EMBL/GenBank/DDBJ databases">
        <title>Evaluation of single-gene subtyping targets for Pseudomonas.</title>
        <authorList>
            <person name="Reichler S.J."/>
            <person name="Orsi R.H."/>
            <person name="Wiedmann M."/>
            <person name="Martin N.H."/>
            <person name="Murphy S.I."/>
        </authorList>
    </citation>
    <scope>NUCLEOTIDE SEQUENCE [LARGE SCALE GENOMIC DNA]</scope>
    <source>
        <strain evidence="4 5">FSL R10-3254</strain>
    </source>
</reference>
<evidence type="ECO:0000313" key="4">
    <source>
        <dbReference type="EMBL" id="MQT92806.1"/>
    </source>
</evidence>